<sequence>MCSCRVLPATRLHHPLILPTATSSAARSLRNQTDKSFTSKTGEKTKKAKGGSLAGTLEGSPNGFLETHLLEFTHMGLNPPTAGETANKFRDRLGDNEIKGVTFICAQERVNNKRFKDLTGQHEHLAKVVGEMQKHNVSEPAFIQARTAVAENRKAIDDIRDTDEEIHGAVQELRNEADESAAALSDMRKRLNALEAFSHSTSAPTLHGNTLAGPAATHNSSTGFNNLAAATGFAGSSAPANGFHTGHGAPTQTPAVPNTPNAYGGFNNGGYSTQSNSAAMPNIQNMPITGGVPVDYNAAYSTHGAAHFQNSAGNSQSVAGSAQNTPAVANFQNTGASTTGSPQNHPSAGGAQGQQGQKRQANTKFKPRKKQHMDNGETYYRDVIYGAVGAGVPDDQTTSVIAYLVKVAEGRGEHIVLSASDVWSTKPVGNMLSIRFKSHDKANTFISLVTRTPPLPNQTASFRTTAATGTTNAPASTEAMLDVLRGTNQTR</sequence>
<feature type="compositionally biased region" description="Polar residues" evidence="1">
    <location>
        <begin position="23"/>
        <end position="36"/>
    </location>
</feature>
<proteinExistence type="predicted"/>
<protein>
    <submittedName>
        <fullName evidence="2">Uncharacterized protein</fullName>
    </submittedName>
</protein>
<reference evidence="2" key="1">
    <citation type="submission" date="2023-03" db="EMBL/GenBank/DDBJ databases">
        <title>Massive genome expansion in bonnet fungi (Mycena s.s.) driven by repeated elements and novel gene families across ecological guilds.</title>
        <authorList>
            <consortium name="Lawrence Berkeley National Laboratory"/>
            <person name="Harder C.B."/>
            <person name="Miyauchi S."/>
            <person name="Viragh M."/>
            <person name="Kuo A."/>
            <person name="Thoen E."/>
            <person name="Andreopoulos B."/>
            <person name="Lu D."/>
            <person name="Skrede I."/>
            <person name="Drula E."/>
            <person name="Henrissat B."/>
            <person name="Morin E."/>
            <person name="Kohler A."/>
            <person name="Barry K."/>
            <person name="LaButti K."/>
            <person name="Morin E."/>
            <person name="Salamov A."/>
            <person name="Lipzen A."/>
            <person name="Mereny Z."/>
            <person name="Hegedus B."/>
            <person name="Baldrian P."/>
            <person name="Stursova M."/>
            <person name="Weitz H."/>
            <person name="Taylor A."/>
            <person name="Grigoriev I.V."/>
            <person name="Nagy L.G."/>
            <person name="Martin F."/>
            <person name="Kauserud H."/>
        </authorList>
    </citation>
    <scope>NUCLEOTIDE SEQUENCE</scope>
    <source>
        <strain evidence="2">CBHHK182m</strain>
    </source>
</reference>
<evidence type="ECO:0000313" key="3">
    <source>
        <dbReference type="Proteomes" id="UP001215598"/>
    </source>
</evidence>
<evidence type="ECO:0000313" key="2">
    <source>
        <dbReference type="EMBL" id="KAJ7733697.1"/>
    </source>
</evidence>
<accession>A0AAD7I2L2</accession>
<feature type="region of interest" description="Disordered" evidence="1">
    <location>
        <begin position="456"/>
        <end position="478"/>
    </location>
</feature>
<feature type="compositionally biased region" description="Polar residues" evidence="1">
    <location>
        <begin position="331"/>
        <end position="346"/>
    </location>
</feature>
<feature type="compositionally biased region" description="Low complexity" evidence="1">
    <location>
        <begin position="459"/>
        <end position="477"/>
    </location>
</feature>
<dbReference type="EMBL" id="JARKIB010000137">
    <property type="protein sequence ID" value="KAJ7733697.1"/>
    <property type="molecule type" value="Genomic_DNA"/>
</dbReference>
<dbReference type="AlphaFoldDB" id="A0AAD7I2L2"/>
<feature type="region of interest" description="Disordered" evidence="1">
    <location>
        <begin position="241"/>
        <end position="269"/>
    </location>
</feature>
<feature type="compositionally biased region" description="Polar residues" evidence="1">
    <location>
        <begin position="250"/>
        <end position="261"/>
    </location>
</feature>
<feature type="region of interest" description="Disordered" evidence="1">
    <location>
        <begin position="23"/>
        <end position="59"/>
    </location>
</feature>
<organism evidence="2 3">
    <name type="scientific">Mycena metata</name>
    <dbReference type="NCBI Taxonomy" id="1033252"/>
    <lineage>
        <taxon>Eukaryota</taxon>
        <taxon>Fungi</taxon>
        <taxon>Dikarya</taxon>
        <taxon>Basidiomycota</taxon>
        <taxon>Agaricomycotina</taxon>
        <taxon>Agaricomycetes</taxon>
        <taxon>Agaricomycetidae</taxon>
        <taxon>Agaricales</taxon>
        <taxon>Marasmiineae</taxon>
        <taxon>Mycenaceae</taxon>
        <taxon>Mycena</taxon>
    </lineage>
</organism>
<comment type="caution">
    <text evidence="2">The sequence shown here is derived from an EMBL/GenBank/DDBJ whole genome shotgun (WGS) entry which is preliminary data.</text>
</comment>
<feature type="region of interest" description="Disordered" evidence="1">
    <location>
        <begin position="331"/>
        <end position="372"/>
    </location>
</feature>
<name>A0AAD7I2L2_9AGAR</name>
<keyword evidence="3" id="KW-1185">Reference proteome</keyword>
<gene>
    <name evidence="2" type="ORF">B0H16DRAFT_162283</name>
</gene>
<evidence type="ECO:0000256" key="1">
    <source>
        <dbReference type="SAM" id="MobiDB-lite"/>
    </source>
</evidence>
<dbReference type="Proteomes" id="UP001215598">
    <property type="component" value="Unassembled WGS sequence"/>
</dbReference>